<dbReference type="RefSeq" id="WP_090728092.1">
    <property type="nucleotide sequence ID" value="NZ_CP118103.1"/>
</dbReference>
<dbReference type="EC" id="2.7.1.176" evidence="2"/>
<comment type="catalytic activity">
    <reaction evidence="6">
        <text>UDP-N-acetyl-alpha-D-glucosamine + ATP = UDP-N-acetyl-alpha-D-glucosamine 3'-phosphate + ADP + H(+)</text>
        <dbReference type="Rhea" id="RHEA:32671"/>
        <dbReference type="ChEBI" id="CHEBI:15378"/>
        <dbReference type="ChEBI" id="CHEBI:30616"/>
        <dbReference type="ChEBI" id="CHEBI:57705"/>
        <dbReference type="ChEBI" id="CHEBI:64353"/>
        <dbReference type="ChEBI" id="CHEBI:456216"/>
        <dbReference type="EC" id="2.7.1.176"/>
    </reaction>
</comment>
<evidence type="ECO:0000259" key="8">
    <source>
        <dbReference type="Pfam" id="PF06414"/>
    </source>
</evidence>
<evidence type="ECO:0000256" key="5">
    <source>
        <dbReference type="ARBA" id="ARBA00032897"/>
    </source>
</evidence>
<evidence type="ECO:0000256" key="1">
    <source>
        <dbReference type="ARBA" id="ARBA00009104"/>
    </source>
</evidence>
<dbReference type="Pfam" id="PF06414">
    <property type="entry name" value="Zeta_toxin"/>
    <property type="match status" value="1"/>
</dbReference>
<dbReference type="InterPro" id="IPR010488">
    <property type="entry name" value="Zeta_toxin_domain"/>
</dbReference>
<keyword evidence="3" id="KW-0547">Nucleotide-binding</keyword>
<evidence type="ECO:0000313" key="9">
    <source>
        <dbReference type="EMBL" id="WDH85512.1"/>
    </source>
</evidence>
<dbReference type="GO" id="GO:0005524">
    <property type="term" value="F:ATP binding"/>
    <property type="evidence" value="ECO:0007669"/>
    <property type="project" value="UniProtKB-KW"/>
</dbReference>
<dbReference type="PANTHER" id="PTHR39206">
    <property type="entry name" value="SLL8004 PROTEIN"/>
    <property type="match status" value="1"/>
</dbReference>
<organism evidence="9 10">
    <name type="scientific">Paenibacillus urinalis</name>
    <dbReference type="NCBI Taxonomy" id="521520"/>
    <lineage>
        <taxon>Bacteria</taxon>
        <taxon>Bacillati</taxon>
        <taxon>Bacillota</taxon>
        <taxon>Bacilli</taxon>
        <taxon>Bacillales</taxon>
        <taxon>Paenibacillaceae</taxon>
        <taxon>Paenibacillus</taxon>
    </lineage>
</organism>
<dbReference type="GO" id="GO:0016301">
    <property type="term" value="F:kinase activity"/>
    <property type="evidence" value="ECO:0007669"/>
    <property type="project" value="InterPro"/>
</dbReference>
<protein>
    <recommendedName>
        <fullName evidence="5">UDP-N-acetylglucosamine kinase</fullName>
        <ecNumber evidence="2">2.7.1.176</ecNumber>
    </recommendedName>
    <alternativeName>
        <fullName evidence="5">UDP-N-acetylglucosamine kinase</fullName>
    </alternativeName>
</protein>
<keyword evidence="4" id="KW-0067">ATP-binding</keyword>
<dbReference type="EMBL" id="CP118103">
    <property type="protein sequence ID" value="WDH85512.1"/>
    <property type="molecule type" value="Genomic_DNA"/>
</dbReference>
<gene>
    <name evidence="9" type="ORF">PUW23_26465</name>
</gene>
<dbReference type="AlphaFoldDB" id="A0AAX3N777"/>
<dbReference type="Proteomes" id="UP001220962">
    <property type="component" value="Plasmid unnamed2"/>
</dbReference>
<dbReference type="Gene3D" id="3.40.50.300">
    <property type="entry name" value="P-loop containing nucleotide triphosphate hydrolases"/>
    <property type="match status" value="1"/>
</dbReference>
<evidence type="ECO:0000313" key="10">
    <source>
        <dbReference type="Proteomes" id="UP001220962"/>
    </source>
</evidence>
<feature type="region of interest" description="Disordered" evidence="7">
    <location>
        <begin position="201"/>
        <end position="220"/>
    </location>
</feature>
<evidence type="ECO:0000256" key="2">
    <source>
        <dbReference type="ARBA" id="ARBA00011963"/>
    </source>
</evidence>
<sequence>MNKPVMTVFAGTNGAGKSTLTKQLVGRIGEVIDPDAIAKSINPDNPESVSPAAGRETLNRVKECIRSGRSFSIETTLSGKTAIRQMEQAKASGFEVDLYYVGLKNVEYHISRVEMRVAQGGHFIPEEDIRRRYDRSLKNLAVASKIADRTYVFDNTSEFTQLLEINERGQVRYLVDKLPEWARHSFDSRSTLAEKLNRIKPLIDNRKTERKPKSKDEPER</sequence>
<reference evidence="9" key="1">
    <citation type="submission" date="2023-02" db="EMBL/GenBank/DDBJ databases">
        <title>Pathogen: clinical or host-associated sample.</title>
        <authorList>
            <person name="Hergert J."/>
            <person name="Casey R."/>
            <person name="Wagner J."/>
            <person name="Young E.L."/>
            <person name="Oakeson K.F."/>
        </authorList>
    </citation>
    <scope>NUCLEOTIDE SEQUENCE</scope>
    <source>
        <strain evidence="9">2022CK-00830</strain>
        <plasmid evidence="9">unnamed2</plasmid>
    </source>
</reference>
<evidence type="ECO:0000256" key="6">
    <source>
        <dbReference type="ARBA" id="ARBA00048178"/>
    </source>
</evidence>
<keyword evidence="9" id="KW-0614">Plasmid</keyword>
<dbReference type="PANTHER" id="PTHR39206:SF1">
    <property type="entry name" value="SLL8004 PROTEIN"/>
    <property type="match status" value="1"/>
</dbReference>
<feature type="domain" description="Zeta toxin" evidence="8">
    <location>
        <begin position="3"/>
        <end position="158"/>
    </location>
</feature>
<geneLocation type="plasmid" evidence="9 10">
    <name>unnamed2</name>
</geneLocation>
<comment type="similarity">
    <text evidence="1">Belongs to the zeta toxin family.</text>
</comment>
<dbReference type="InterPro" id="IPR027417">
    <property type="entry name" value="P-loop_NTPase"/>
</dbReference>
<name>A0AAX3N777_9BACL</name>
<dbReference type="SUPFAM" id="SSF52540">
    <property type="entry name" value="P-loop containing nucleoside triphosphate hydrolases"/>
    <property type="match status" value="1"/>
</dbReference>
<proteinExistence type="inferred from homology"/>
<evidence type="ECO:0000256" key="4">
    <source>
        <dbReference type="ARBA" id="ARBA00022840"/>
    </source>
</evidence>
<evidence type="ECO:0000256" key="3">
    <source>
        <dbReference type="ARBA" id="ARBA00022741"/>
    </source>
</evidence>
<accession>A0AAX3N777</accession>
<evidence type="ECO:0000256" key="7">
    <source>
        <dbReference type="SAM" id="MobiDB-lite"/>
    </source>
</evidence>